<name>A0A2H9T830_9ZZZZ</name>
<dbReference type="CDD" id="cd00088">
    <property type="entry name" value="HPT"/>
    <property type="match status" value="1"/>
</dbReference>
<dbReference type="Pfam" id="PF08447">
    <property type="entry name" value="PAS_3"/>
    <property type="match status" value="1"/>
</dbReference>
<feature type="domain" description="Histidine kinase" evidence="16">
    <location>
        <begin position="1213"/>
        <end position="1434"/>
    </location>
</feature>
<comment type="catalytic activity">
    <reaction evidence="1">
        <text>ATP + protein L-histidine = ADP + protein N-phospho-L-histidine.</text>
        <dbReference type="EC" id="2.7.13.3"/>
    </reaction>
</comment>
<dbReference type="Gene3D" id="3.30.450.20">
    <property type="entry name" value="PAS domain"/>
    <property type="match status" value="2"/>
</dbReference>
<dbReference type="InterPro" id="IPR013655">
    <property type="entry name" value="PAS_fold_3"/>
</dbReference>
<dbReference type="Gene3D" id="1.10.287.130">
    <property type="match status" value="1"/>
</dbReference>
<keyword evidence="6 21" id="KW-0808">Transferase</keyword>
<dbReference type="GO" id="GO:0005524">
    <property type="term" value="F:ATP binding"/>
    <property type="evidence" value="ECO:0007669"/>
    <property type="project" value="UniProtKB-KW"/>
</dbReference>
<evidence type="ECO:0000259" key="20">
    <source>
        <dbReference type="PROSITE" id="PS50894"/>
    </source>
</evidence>
<feature type="domain" description="HPt" evidence="20">
    <location>
        <begin position="1751"/>
        <end position="1844"/>
    </location>
</feature>
<dbReference type="SUPFAM" id="SSF55785">
    <property type="entry name" value="PYP-like sensor domain (PAS domain)"/>
    <property type="match status" value="2"/>
</dbReference>
<dbReference type="SMART" id="SM00062">
    <property type="entry name" value="PBPb"/>
    <property type="match status" value="3"/>
</dbReference>
<evidence type="ECO:0000256" key="8">
    <source>
        <dbReference type="ARBA" id="ARBA00022741"/>
    </source>
</evidence>
<keyword evidence="4" id="KW-1003">Cell membrane</keyword>
<dbReference type="InterPro" id="IPR036641">
    <property type="entry name" value="HPT_dom_sf"/>
</dbReference>
<sequence length="1929" mass="216356">MFGCLLCVWVSEIFAKPEATKAPYTFNGSVISPVLKVAYFTDDAPWMFVNEQGQPDGLILDLWRSWSKNNNFSLVFTPVSHKQAIDKLESGQIDIIAMIQAKDRGHKQLIELVKLSDKSPSLFVNRSFPNSDPDKIMATGKVGVVSSSSRFTRWIKNKYPKADIRFFQSYEVMLDWILSYKLDTFVDIGFELRYALNQRGILTDYRMIKTSFTPVSINAGIMAGNSALKKKIEEGMDNITEAECHRLAEKWLGSDQNAEDLVIAMDGDAAPLSFVNGLGKPAGLLVDIWHLWSEKTGKPIRFRMTTASELMPSVEDGRADILASIPESVEGNKQLIAHSAPYYGVKRRVYYRKDPDNPVKSFDSKGGRLGVLPVSTMKDFLHRSLPEFGIKKKQNTVQLINGIFDNDIDAFLGIPVVVEDALSRMGLVGEVASSNYYSFNDMLGAAVLHSRSGELLDTINQGLTSITQDEFRALESRWISNSHLRYFSRSPMNLLLNGQEREWLGDHPVINLMLDRNFPPYSFEDEDGNLRGIIVDYLQLMGGRLGITFNLVSKVMGEDWQDSICRHDTDALGFIDVVDKSDSCIVFSDAILKVPVVVITRNTNKHLRSLSDISNQRVGYIPGADTYERYRKKYPAIKFQPMLSLADGLHQVSIGNLDAVAMNLASASYEINRLRMTNLRILSETNIETEYRIGIRKDWVPLVAILRKTMDTVSGKDRKAIESRWLSSARPGLWKPNKELFIGLLLVLVTLILIIYWNRRLTMEIAEREKVEEELKSRSELDRLLSNVSRQFLNRPFEEAIRFLLARLAGYLGAEAALIIDWDLRPKIDYFWPVLPESAEKYQPLLDHNYRTALNDSNKEGVIQITHQELLRQGDKKGAALLGEAGLESILYAPMVALGEIAGGITLLNRPCDLEILDDEMDLLRRVGELTAVARAKEHSEKALRLSEERYQLAMDAASDGLWDWDVIHSRLYCSPRYQSILGYSAEENVISQNTWVKSIHPDDRQRTVAFFEKMLSSSDASFQSEYRICRKDGSYASVSSKGKVVFRAPDGSPLRTVGTLVDITEKQQKDRELSMARFSLDNAADYIHWFRNDGSLKYVNESACRALSFTQDEMIRQTIMDINPAVTATSWQRLWERLKQQKAVTYETLRKTRVGKVFPVEVTANYMEYEGEGYLFASGRNITDRKLAEEALHKAKEAADQASQAKSSFLANMSHEIRTPMNAIIGLSYLVQKTSLNSRQKDYVDKINSSAHALLGILNDILDFSRIEAGKLNMESVKFDLGEVFDNLYNLTSIKAEEKGIQLSYNIAPDVPRSLVGDPLRLGQVLLNLTYNALKFTSKGAVTITVSLKEMMSRTVKLEFRVKDSGIGISPEDQARLFESFSQVDGSTTRKFGGTGLGLAICRSLVSMMHGEVHVDSELGHGSEFWFVAQLGMTHYSANDKKAFAGLNVLTVDDNPDARELMKNLLDSFGCCVYEAAGSEQALSLLQERDHSAEGAIDIVLLDWRMPDMDGLELAEKIRGLALAGTPSLVMVSAYGREEVMTQASEKVDAFLIKPVSSSVLGQTILRILDRHDDSLKVRQDQCEDYNQFDAHILLVEDNEVNRQVAMELLQSMGATVSIACNGREAVAMVKEKPFDLVFMDVQMPEMDGYQATRAIRRFDMEKPVTIVAMTAHAMTGDSDKCLQAGMDDYLSKPLDPDALRQVMGKWLSEQASEGVKQIAESQQEVSIFSASPELPGVNLRAGLERMMGNQALYDKLLMSFYQSQRQDIVQLQKALYEKQDMKHAQLIVHSLKGAAGSLGAEQLYEVAGQVEQALNDQGLPDESLIHHLEAVFAEVMTGLEKMVVEDNPTGFTGEGQIEIERLDYLVSAISTQLKEGDPDAVDLLPELLHGLSDSVDQDSLQLLYKRISTYDFEEAAQLLDKIHKGIA</sequence>
<dbReference type="CDD" id="cd00130">
    <property type="entry name" value="PAS"/>
    <property type="match status" value="2"/>
</dbReference>
<feature type="domain" description="PAC" evidence="19">
    <location>
        <begin position="1023"/>
        <end position="1076"/>
    </location>
</feature>
<dbReference type="PANTHER" id="PTHR45339:SF1">
    <property type="entry name" value="HYBRID SIGNAL TRANSDUCTION HISTIDINE KINASE J"/>
    <property type="match status" value="1"/>
</dbReference>
<dbReference type="EC" id="2.7.13.3" evidence="3"/>
<dbReference type="Pfam" id="PF00072">
    <property type="entry name" value="Response_reg"/>
    <property type="match status" value="2"/>
</dbReference>
<dbReference type="InterPro" id="IPR035965">
    <property type="entry name" value="PAS-like_dom_sf"/>
</dbReference>
<comment type="subcellular location">
    <subcellularLocation>
        <location evidence="2">Cell membrane</location>
        <topology evidence="2">Multi-pass membrane protein</topology>
    </subcellularLocation>
</comment>
<dbReference type="Gene3D" id="3.30.565.10">
    <property type="entry name" value="Histidine kinase-like ATPase, C-terminal domain"/>
    <property type="match status" value="1"/>
</dbReference>
<dbReference type="GO" id="GO:0000155">
    <property type="term" value="F:phosphorelay sensor kinase activity"/>
    <property type="evidence" value="ECO:0007669"/>
    <property type="project" value="InterPro"/>
</dbReference>
<dbReference type="SUPFAM" id="SSF55874">
    <property type="entry name" value="ATPase domain of HSP90 chaperone/DNA topoisomerase II/histidine kinase"/>
    <property type="match status" value="1"/>
</dbReference>
<evidence type="ECO:0000256" key="7">
    <source>
        <dbReference type="ARBA" id="ARBA00022692"/>
    </source>
</evidence>
<keyword evidence="9 21" id="KW-0418">Kinase</keyword>
<evidence type="ECO:0000256" key="15">
    <source>
        <dbReference type="SAM" id="Phobius"/>
    </source>
</evidence>
<dbReference type="SMART" id="SM00448">
    <property type="entry name" value="REC"/>
    <property type="match status" value="2"/>
</dbReference>
<keyword evidence="14" id="KW-0131">Cell cycle</keyword>
<evidence type="ECO:0000313" key="21">
    <source>
        <dbReference type="EMBL" id="PJE79395.1"/>
    </source>
</evidence>
<feature type="transmembrane region" description="Helical" evidence="15">
    <location>
        <begin position="740"/>
        <end position="758"/>
    </location>
</feature>
<dbReference type="InterPro" id="IPR003661">
    <property type="entry name" value="HisK_dim/P_dom"/>
</dbReference>
<evidence type="ECO:0000256" key="1">
    <source>
        <dbReference type="ARBA" id="ARBA00000085"/>
    </source>
</evidence>
<protein>
    <recommendedName>
        <fullName evidence="3">histidine kinase</fullName>
        <ecNumber evidence="3">2.7.13.3</ecNumber>
    </recommendedName>
</protein>
<evidence type="ECO:0000256" key="5">
    <source>
        <dbReference type="ARBA" id="ARBA00022553"/>
    </source>
</evidence>
<evidence type="ECO:0000256" key="11">
    <source>
        <dbReference type="ARBA" id="ARBA00022989"/>
    </source>
</evidence>
<evidence type="ECO:0000256" key="4">
    <source>
        <dbReference type="ARBA" id="ARBA00022475"/>
    </source>
</evidence>
<proteinExistence type="predicted"/>
<evidence type="ECO:0000256" key="12">
    <source>
        <dbReference type="ARBA" id="ARBA00023012"/>
    </source>
</evidence>
<evidence type="ECO:0000256" key="2">
    <source>
        <dbReference type="ARBA" id="ARBA00004651"/>
    </source>
</evidence>
<organism evidence="21">
    <name type="scientific">invertebrate metagenome</name>
    <dbReference type="NCBI Taxonomy" id="1711999"/>
    <lineage>
        <taxon>unclassified sequences</taxon>
        <taxon>metagenomes</taxon>
        <taxon>organismal metagenomes</taxon>
    </lineage>
</organism>
<feature type="domain" description="PAS" evidence="18">
    <location>
        <begin position="947"/>
        <end position="1019"/>
    </location>
</feature>
<dbReference type="InterPro" id="IPR011006">
    <property type="entry name" value="CheY-like_superfamily"/>
</dbReference>
<keyword evidence="13 15" id="KW-0472">Membrane</keyword>
<dbReference type="Pfam" id="PF01627">
    <property type="entry name" value="Hpt"/>
    <property type="match status" value="1"/>
</dbReference>
<dbReference type="FunFam" id="1.10.287.130:FF:000038">
    <property type="entry name" value="Sensory transduction histidine kinase"/>
    <property type="match status" value="1"/>
</dbReference>
<dbReference type="PROSITE" id="PS50110">
    <property type="entry name" value="RESPONSE_REGULATORY"/>
    <property type="match status" value="2"/>
</dbReference>
<dbReference type="InterPro" id="IPR036097">
    <property type="entry name" value="HisK_dim/P_sf"/>
</dbReference>
<dbReference type="InterPro" id="IPR001610">
    <property type="entry name" value="PAC"/>
</dbReference>
<dbReference type="InterPro" id="IPR001638">
    <property type="entry name" value="Solute-binding_3/MltF_N"/>
</dbReference>
<dbReference type="SUPFAM" id="SSF47384">
    <property type="entry name" value="Homodimeric domain of signal transducing histidine kinase"/>
    <property type="match status" value="1"/>
</dbReference>
<keyword evidence="8" id="KW-0547">Nucleotide-binding</keyword>
<dbReference type="CDD" id="cd00082">
    <property type="entry name" value="HisKA"/>
    <property type="match status" value="1"/>
</dbReference>
<keyword evidence="5" id="KW-0597">Phosphoprotein</keyword>
<feature type="domain" description="Response regulatory" evidence="17">
    <location>
        <begin position="1593"/>
        <end position="1709"/>
    </location>
</feature>
<dbReference type="InterPro" id="IPR004358">
    <property type="entry name" value="Sig_transdc_His_kin-like_C"/>
</dbReference>
<dbReference type="SMART" id="SM00086">
    <property type="entry name" value="PAC"/>
    <property type="match status" value="2"/>
</dbReference>
<dbReference type="Pfam" id="PF00512">
    <property type="entry name" value="HisKA"/>
    <property type="match status" value="1"/>
</dbReference>
<dbReference type="Pfam" id="PF00497">
    <property type="entry name" value="SBP_bac_3"/>
    <property type="match status" value="3"/>
</dbReference>
<dbReference type="InterPro" id="IPR005467">
    <property type="entry name" value="His_kinase_dom"/>
</dbReference>
<dbReference type="PROSITE" id="PS50894">
    <property type="entry name" value="HPT"/>
    <property type="match status" value="1"/>
</dbReference>
<comment type="caution">
    <text evidence="21">The sequence shown here is derived from an EMBL/GenBank/DDBJ whole genome shotgun (WGS) entry which is preliminary data.</text>
</comment>
<dbReference type="EMBL" id="NSIT01000072">
    <property type="protein sequence ID" value="PJE79395.1"/>
    <property type="molecule type" value="Genomic_DNA"/>
</dbReference>
<dbReference type="SMART" id="SM00091">
    <property type="entry name" value="PAS"/>
    <property type="match status" value="2"/>
</dbReference>
<dbReference type="NCBIfam" id="TIGR00229">
    <property type="entry name" value="sensory_box"/>
    <property type="match status" value="2"/>
</dbReference>
<dbReference type="Gene3D" id="3.40.190.10">
    <property type="entry name" value="Periplasmic binding protein-like II"/>
    <property type="match status" value="6"/>
</dbReference>
<dbReference type="InterPro" id="IPR036890">
    <property type="entry name" value="HATPase_C_sf"/>
</dbReference>
<dbReference type="InterPro" id="IPR000700">
    <property type="entry name" value="PAS-assoc_C"/>
</dbReference>
<dbReference type="FunFam" id="3.30.565.10:FF:000010">
    <property type="entry name" value="Sensor histidine kinase RcsC"/>
    <property type="match status" value="1"/>
</dbReference>
<dbReference type="InterPro" id="IPR000014">
    <property type="entry name" value="PAS"/>
</dbReference>
<dbReference type="InterPro" id="IPR003594">
    <property type="entry name" value="HATPase_dom"/>
</dbReference>
<dbReference type="PROSITE" id="PS50109">
    <property type="entry name" value="HIS_KIN"/>
    <property type="match status" value="1"/>
</dbReference>
<dbReference type="InterPro" id="IPR008207">
    <property type="entry name" value="Sig_transdc_His_kin_Hpt_dom"/>
</dbReference>
<dbReference type="Gene3D" id="3.40.50.2300">
    <property type="match status" value="2"/>
</dbReference>
<evidence type="ECO:0000256" key="13">
    <source>
        <dbReference type="ARBA" id="ARBA00023136"/>
    </source>
</evidence>
<dbReference type="CDD" id="cd01007">
    <property type="entry name" value="PBP2_BvgS_HisK_like"/>
    <property type="match status" value="1"/>
</dbReference>
<dbReference type="SUPFAM" id="SSF52172">
    <property type="entry name" value="CheY-like"/>
    <property type="match status" value="2"/>
</dbReference>
<evidence type="ECO:0000256" key="3">
    <source>
        <dbReference type="ARBA" id="ARBA00012438"/>
    </source>
</evidence>
<evidence type="ECO:0000259" key="18">
    <source>
        <dbReference type="PROSITE" id="PS50112"/>
    </source>
</evidence>
<accession>A0A2H9T830</accession>
<evidence type="ECO:0000256" key="10">
    <source>
        <dbReference type="ARBA" id="ARBA00022840"/>
    </source>
</evidence>
<feature type="domain" description="Response regulatory" evidence="17">
    <location>
        <begin position="1449"/>
        <end position="1570"/>
    </location>
</feature>
<dbReference type="SUPFAM" id="SSF53850">
    <property type="entry name" value="Periplasmic binding protein-like II"/>
    <property type="match status" value="3"/>
</dbReference>
<dbReference type="CDD" id="cd16922">
    <property type="entry name" value="HATPase_EvgS-ArcB-TorS-like"/>
    <property type="match status" value="1"/>
</dbReference>
<dbReference type="Pfam" id="PF13426">
    <property type="entry name" value="PAS_9"/>
    <property type="match status" value="1"/>
</dbReference>
<dbReference type="Pfam" id="PF02518">
    <property type="entry name" value="HATPase_c"/>
    <property type="match status" value="1"/>
</dbReference>
<evidence type="ECO:0000259" key="16">
    <source>
        <dbReference type="PROSITE" id="PS50109"/>
    </source>
</evidence>
<dbReference type="CDD" id="cd17546">
    <property type="entry name" value="REC_hyHK_CKI1_RcsC-like"/>
    <property type="match status" value="2"/>
</dbReference>
<evidence type="ECO:0000256" key="6">
    <source>
        <dbReference type="ARBA" id="ARBA00022679"/>
    </source>
</evidence>
<evidence type="ECO:0000259" key="17">
    <source>
        <dbReference type="PROSITE" id="PS50110"/>
    </source>
</evidence>
<evidence type="ECO:0000256" key="9">
    <source>
        <dbReference type="ARBA" id="ARBA00022777"/>
    </source>
</evidence>
<dbReference type="GO" id="GO:0005886">
    <property type="term" value="C:plasma membrane"/>
    <property type="evidence" value="ECO:0007669"/>
    <property type="project" value="UniProtKB-SubCell"/>
</dbReference>
<keyword evidence="10" id="KW-0067">ATP-binding</keyword>
<reference evidence="21" key="1">
    <citation type="journal article" date="2017" name="Appl. Environ. Microbiol.">
        <title>Molecular characterization of an Endozoicomonas-like organism causing infection in king scallop Pecten maximus L.</title>
        <authorList>
            <person name="Cano I."/>
            <person name="van Aerle R."/>
            <person name="Ross S."/>
            <person name="Verner-Jeffreys D.W."/>
            <person name="Paley R.K."/>
            <person name="Rimmer G."/>
            <person name="Ryder D."/>
            <person name="Hooper P."/>
            <person name="Stone D."/>
            <person name="Feist S.W."/>
        </authorList>
    </citation>
    <scope>NUCLEOTIDE SEQUENCE</scope>
</reference>
<dbReference type="PROSITE" id="PS50113">
    <property type="entry name" value="PAC"/>
    <property type="match status" value="1"/>
</dbReference>
<dbReference type="Gene3D" id="1.20.120.160">
    <property type="entry name" value="HPT domain"/>
    <property type="match status" value="1"/>
</dbReference>
<dbReference type="SMART" id="SM00387">
    <property type="entry name" value="HATPase_c"/>
    <property type="match status" value="1"/>
</dbReference>
<keyword evidence="7 15" id="KW-0812">Transmembrane</keyword>
<dbReference type="PANTHER" id="PTHR45339">
    <property type="entry name" value="HYBRID SIGNAL TRANSDUCTION HISTIDINE KINASE J"/>
    <property type="match status" value="1"/>
</dbReference>
<keyword evidence="12" id="KW-0902">Two-component regulatory system</keyword>
<dbReference type="SMART" id="SM00388">
    <property type="entry name" value="HisKA"/>
    <property type="match status" value="1"/>
</dbReference>
<feature type="transmembrane region" description="Helical" evidence="15">
    <location>
        <begin position="800"/>
        <end position="820"/>
    </location>
</feature>
<keyword evidence="11 15" id="KW-1133">Transmembrane helix</keyword>
<dbReference type="PRINTS" id="PR00344">
    <property type="entry name" value="BCTRLSENSOR"/>
</dbReference>
<dbReference type="SMART" id="SM00073">
    <property type="entry name" value="HPT"/>
    <property type="match status" value="1"/>
</dbReference>
<evidence type="ECO:0000256" key="14">
    <source>
        <dbReference type="ARBA" id="ARBA00023306"/>
    </source>
</evidence>
<dbReference type="PROSITE" id="PS50112">
    <property type="entry name" value="PAS"/>
    <property type="match status" value="1"/>
</dbReference>
<dbReference type="InterPro" id="IPR001789">
    <property type="entry name" value="Sig_transdc_resp-reg_receiver"/>
</dbReference>
<evidence type="ECO:0000259" key="19">
    <source>
        <dbReference type="PROSITE" id="PS50113"/>
    </source>
</evidence>
<gene>
    <name evidence="21" type="primary">barA_2</name>
    <name evidence="21" type="ORF">CI610_01642</name>
</gene>
<dbReference type="SUPFAM" id="SSF47226">
    <property type="entry name" value="Histidine-containing phosphotransfer domain, HPT domain"/>
    <property type="match status" value="1"/>
</dbReference>